<evidence type="ECO:0000313" key="2">
    <source>
        <dbReference type="Proteomes" id="UP000574769"/>
    </source>
</evidence>
<dbReference type="EMBL" id="JACHNY010000004">
    <property type="protein sequence ID" value="MBB4618351.1"/>
    <property type="molecule type" value="Genomic_DNA"/>
</dbReference>
<dbReference type="AlphaFoldDB" id="A0A7W7AJS9"/>
<protein>
    <submittedName>
        <fullName evidence="1">Uncharacterized protein</fullName>
    </submittedName>
</protein>
<dbReference type="Proteomes" id="UP000574769">
    <property type="component" value="Unassembled WGS sequence"/>
</dbReference>
<evidence type="ECO:0000313" key="1">
    <source>
        <dbReference type="EMBL" id="MBB4618351.1"/>
    </source>
</evidence>
<reference evidence="1 2" key="1">
    <citation type="submission" date="2020-08" db="EMBL/GenBank/DDBJ databases">
        <title>Genomic Encyclopedia of Type Strains, Phase IV (KMG-IV): sequencing the most valuable type-strain genomes for metagenomic binning, comparative biology and taxonomic classification.</title>
        <authorList>
            <person name="Goeker M."/>
        </authorList>
    </citation>
    <scope>NUCLEOTIDE SEQUENCE [LARGE SCALE GENOMIC DNA]</scope>
    <source>
        <strain evidence="1 2">DSM 15867</strain>
    </source>
</reference>
<gene>
    <name evidence="1" type="ORF">GGQ96_002487</name>
</gene>
<proteinExistence type="predicted"/>
<comment type="caution">
    <text evidence="1">The sequence shown here is derived from an EMBL/GenBank/DDBJ whole genome shotgun (WGS) entry which is preliminary data.</text>
</comment>
<accession>A0A7W7AJS9</accession>
<organism evidence="1 2">
    <name type="scientific">Sphingomonas abaci</name>
    <dbReference type="NCBI Taxonomy" id="237611"/>
    <lineage>
        <taxon>Bacteria</taxon>
        <taxon>Pseudomonadati</taxon>
        <taxon>Pseudomonadota</taxon>
        <taxon>Alphaproteobacteria</taxon>
        <taxon>Sphingomonadales</taxon>
        <taxon>Sphingomonadaceae</taxon>
        <taxon>Sphingomonas</taxon>
    </lineage>
</organism>
<name>A0A7W7AJS9_9SPHN</name>
<keyword evidence="2" id="KW-1185">Reference proteome</keyword>
<sequence>MTPIYFVVAILGCADGNVDCREARIAPARYETMAQCKADLAPQLARNTDVPFPVIGADCRAEGVRFADGTAKARRG</sequence>
<dbReference type="RefSeq" id="WP_184115020.1">
    <property type="nucleotide sequence ID" value="NZ_JACHNY010000004.1"/>
</dbReference>